<dbReference type="EMBL" id="BARU01040147">
    <property type="protein sequence ID" value="GAH88406.1"/>
    <property type="molecule type" value="Genomic_DNA"/>
</dbReference>
<proteinExistence type="predicted"/>
<dbReference type="Gene3D" id="2.50.20.20">
    <property type="match status" value="1"/>
</dbReference>
<dbReference type="AlphaFoldDB" id="X1J128"/>
<feature type="non-terminal residue" evidence="1">
    <location>
        <position position="146"/>
    </location>
</feature>
<dbReference type="Pfam" id="PF20316">
    <property type="entry name" value="DUF6612"/>
    <property type="match status" value="1"/>
</dbReference>
<dbReference type="PROSITE" id="PS51257">
    <property type="entry name" value="PROKAR_LIPOPROTEIN"/>
    <property type="match status" value="1"/>
</dbReference>
<organism evidence="1">
    <name type="scientific">marine sediment metagenome</name>
    <dbReference type="NCBI Taxonomy" id="412755"/>
    <lineage>
        <taxon>unclassified sequences</taxon>
        <taxon>metagenomes</taxon>
        <taxon>ecological metagenomes</taxon>
    </lineage>
</organism>
<reference evidence="1" key="1">
    <citation type="journal article" date="2014" name="Front. Microbiol.">
        <title>High frequency of phylogenetically diverse reductive dehalogenase-homologous genes in deep subseafloor sedimentary metagenomes.</title>
        <authorList>
            <person name="Kawai M."/>
            <person name="Futagami T."/>
            <person name="Toyoda A."/>
            <person name="Takaki Y."/>
            <person name="Nishi S."/>
            <person name="Hori S."/>
            <person name="Arai W."/>
            <person name="Tsubouchi T."/>
            <person name="Morono Y."/>
            <person name="Uchiyama I."/>
            <person name="Ito T."/>
            <person name="Fujiyama A."/>
            <person name="Inagaki F."/>
            <person name="Takami H."/>
        </authorList>
    </citation>
    <scope>NUCLEOTIDE SEQUENCE</scope>
    <source>
        <strain evidence="1">Expedition CK06-06</strain>
    </source>
</reference>
<accession>X1J128</accession>
<sequence length="146" mass="16008">MSVVKRILLLSLALVLSFTLVGCAIEGLPQEEIDQIIANVTTAQYDTVSFDIEMPVTVKVVGGSDPGTMTMDVDGSGDMDVANGEMQMTMNMAMEIPEMGEQEMAAEVYIIGGWMYTMTDLLGLGEQWTKTEVTDETWQQQSQIEP</sequence>
<name>X1J128_9ZZZZ</name>
<gene>
    <name evidence="1" type="ORF">S03H2_62116</name>
</gene>
<comment type="caution">
    <text evidence="1">The sequence shown here is derived from an EMBL/GenBank/DDBJ whole genome shotgun (WGS) entry which is preliminary data.</text>
</comment>
<protein>
    <submittedName>
        <fullName evidence="1">Uncharacterized protein</fullName>
    </submittedName>
</protein>
<dbReference type="InterPro" id="IPR046720">
    <property type="entry name" value="DUF6612"/>
</dbReference>
<evidence type="ECO:0000313" key="1">
    <source>
        <dbReference type="EMBL" id="GAH88406.1"/>
    </source>
</evidence>